<dbReference type="STRING" id="2094558.A0A314UXY8"/>
<organism evidence="1 2">
    <name type="scientific">Prunus yedoensis var. nudiflora</name>
    <dbReference type="NCBI Taxonomy" id="2094558"/>
    <lineage>
        <taxon>Eukaryota</taxon>
        <taxon>Viridiplantae</taxon>
        <taxon>Streptophyta</taxon>
        <taxon>Embryophyta</taxon>
        <taxon>Tracheophyta</taxon>
        <taxon>Spermatophyta</taxon>
        <taxon>Magnoliopsida</taxon>
        <taxon>eudicotyledons</taxon>
        <taxon>Gunneridae</taxon>
        <taxon>Pentapetalae</taxon>
        <taxon>rosids</taxon>
        <taxon>fabids</taxon>
        <taxon>Rosales</taxon>
        <taxon>Rosaceae</taxon>
        <taxon>Amygdaloideae</taxon>
        <taxon>Amygdaleae</taxon>
        <taxon>Prunus</taxon>
    </lineage>
</organism>
<dbReference type="PANTHER" id="PTHR46142:SF3">
    <property type="entry name" value="F18B13.24 PROTEIN"/>
    <property type="match status" value="1"/>
</dbReference>
<evidence type="ECO:0000313" key="1">
    <source>
        <dbReference type="EMBL" id="PQM41768.1"/>
    </source>
</evidence>
<evidence type="ECO:0000313" key="2">
    <source>
        <dbReference type="Proteomes" id="UP000250321"/>
    </source>
</evidence>
<proteinExistence type="predicted"/>
<dbReference type="EMBL" id="PJQY01002920">
    <property type="protein sequence ID" value="PQM41768.1"/>
    <property type="molecule type" value="Genomic_DNA"/>
</dbReference>
<dbReference type="PANTHER" id="PTHR46142">
    <property type="match status" value="1"/>
</dbReference>
<dbReference type="OrthoDB" id="16820at2759"/>
<sequence>MFLGFVPIRRPGSFNFDGAWLFGYGIGIHLLQSEDPESMPKKLRLIPRIIIFLSSVRAWGLWRRNSRRWNSSTSEPWWRKVASTLINCSSTTRMAS</sequence>
<dbReference type="GO" id="GO:0016740">
    <property type="term" value="F:transferase activity"/>
    <property type="evidence" value="ECO:0007669"/>
    <property type="project" value="UniProtKB-KW"/>
</dbReference>
<name>A0A314UXY8_PRUYE</name>
<gene>
    <name evidence="1" type="ORF">Pyn_33868</name>
</gene>
<dbReference type="Proteomes" id="UP000250321">
    <property type="component" value="Unassembled WGS sequence"/>
</dbReference>
<protein>
    <submittedName>
        <fullName evidence="1">Metallothiol transferase FosB-like</fullName>
    </submittedName>
</protein>
<dbReference type="AlphaFoldDB" id="A0A314UXY8"/>
<keyword evidence="1" id="KW-0808">Transferase</keyword>
<keyword evidence="2" id="KW-1185">Reference proteome</keyword>
<accession>A0A314UXY8</accession>
<reference evidence="1 2" key="1">
    <citation type="submission" date="2018-02" db="EMBL/GenBank/DDBJ databases">
        <title>Draft genome of wild Prunus yedoensis var. nudiflora.</title>
        <authorList>
            <person name="Baek S."/>
            <person name="Kim J.-H."/>
            <person name="Choi K."/>
            <person name="Kim G.-B."/>
            <person name="Cho A."/>
            <person name="Jang H."/>
            <person name="Shin C.-H."/>
            <person name="Yu H.-J."/>
            <person name="Mun J.-H."/>
        </authorList>
    </citation>
    <scope>NUCLEOTIDE SEQUENCE [LARGE SCALE GENOMIC DNA]</scope>
    <source>
        <strain evidence="2">cv. Jeju island</strain>
        <tissue evidence="1">Leaf</tissue>
    </source>
</reference>
<comment type="caution">
    <text evidence="1">The sequence shown here is derived from an EMBL/GenBank/DDBJ whole genome shotgun (WGS) entry which is preliminary data.</text>
</comment>